<dbReference type="AlphaFoldDB" id="A0A0B7AJ44"/>
<dbReference type="InterPro" id="IPR012310">
    <property type="entry name" value="DNA_ligase_ATP-dep_cent"/>
</dbReference>
<feature type="transmembrane region" description="Helical" evidence="1">
    <location>
        <begin position="155"/>
        <end position="175"/>
    </location>
</feature>
<dbReference type="GO" id="GO:0003910">
    <property type="term" value="F:DNA ligase (ATP) activity"/>
    <property type="evidence" value="ECO:0007669"/>
    <property type="project" value="InterPro"/>
</dbReference>
<evidence type="ECO:0000313" key="3">
    <source>
        <dbReference type="EMBL" id="CEK80091.1"/>
    </source>
</evidence>
<organism evidence="3">
    <name type="scientific">Arion vulgaris</name>
    <dbReference type="NCBI Taxonomy" id="1028688"/>
    <lineage>
        <taxon>Eukaryota</taxon>
        <taxon>Metazoa</taxon>
        <taxon>Spiralia</taxon>
        <taxon>Lophotrochozoa</taxon>
        <taxon>Mollusca</taxon>
        <taxon>Gastropoda</taxon>
        <taxon>Heterobranchia</taxon>
        <taxon>Euthyneura</taxon>
        <taxon>Panpulmonata</taxon>
        <taxon>Eupulmonata</taxon>
        <taxon>Stylommatophora</taxon>
        <taxon>Helicina</taxon>
        <taxon>Arionoidea</taxon>
        <taxon>Arionidae</taxon>
        <taxon>Arion</taxon>
    </lineage>
</organism>
<dbReference type="PROSITE" id="PS50160">
    <property type="entry name" value="DNA_LIGASE_A3"/>
    <property type="match status" value="1"/>
</dbReference>
<proteinExistence type="predicted"/>
<keyword evidence="1" id="KW-0812">Transmembrane</keyword>
<keyword evidence="1" id="KW-1133">Transmembrane helix</keyword>
<sequence length="179" mass="20340">METQFTKISKTISGKVFIKSVHLIECFAHSQLGDKHNVKLNVKAKIYDPIITCNNSYAYEGQMNPVLACTVDYDGLNIKSFKFEIGEKTFEEGKHNPDFVKIFREQLSETKVMVHLIVYQAKGWHFEREFYLLVVQANGHVTRQAVRLQQTSGSGGGIVSSFLVACVLVACYYLMKFTQ</sequence>
<feature type="domain" description="ATP-dependent DNA ligase family profile" evidence="2">
    <location>
        <begin position="74"/>
        <end position="168"/>
    </location>
</feature>
<accession>A0A0B7AJ44</accession>
<dbReference type="GO" id="GO:0006281">
    <property type="term" value="P:DNA repair"/>
    <property type="evidence" value="ECO:0007669"/>
    <property type="project" value="InterPro"/>
</dbReference>
<protein>
    <recommendedName>
        <fullName evidence="2">ATP-dependent DNA ligase family profile domain-containing protein</fullName>
    </recommendedName>
</protein>
<evidence type="ECO:0000256" key="1">
    <source>
        <dbReference type="SAM" id="Phobius"/>
    </source>
</evidence>
<dbReference type="EMBL" id="HACG01033226">
    <property type="protein sequence ID" value="CEK80091.1"/>
    <property type="molecule type" value="Transcribed_RNA"/>
</dbReference>
<dbReference type="GO" id="GO:0005524">
    <property type="term" value="F:ATP binding"/>
    <property type="evidence" value="ECO:0007669"/>
    <property type="project" value="InterPro"/>
</dbReference>
<keyword evidence="1" id="KW-0472">Membrane</keyword>
<gene>
    <name evidence="3" type="primary">ORF119085</name>
</gene>
<name>A0A0B7AJ44_9EUPU</name>
<reference evidence="3" key="1">
    <citation type="submission" date="2014-12" db="EMBL/GenBank/DDBJ databases">
        <title>Insight into the proteome of Arion vulgaris.</title>
        <authorList>
            <person name="Aradska J."/>
            <person name="Bulat T."/>
            <person name="Smidak R."/>
            <person name="Sarate P."/>
            <person name="Gangsoo J."/>
            <person name="Sialana F."/>
            <person name="Bilban M."/>
            <person name="Lubec G."/>
        </authorList>
    </citation>
    <scope>NUCLEOTIDE SEQUENCE</scope>
    <source>
        <tissue evidence="3">Skin</tissue>
    </source>
</reference>
<dbReference type="GO" id="GO:0006310">
    <property type="term" value="P:DNA recombination"/>
    <property type="evidence" value="ECO:0007669"/>
    <property type="project" value="InterPro"/>
</dbReference>
<evidence type="ECO:0000259" key="2">
    <source>
        <dbReference type="PROSITE" id="PS50160"/>
    </source>
</evidence>